<evidence type="ECO:0000313" key="3">
    <source>
        <dbReference type="Proteomes" id="UP000009022"/>
    </source>
</evidence>
<organism evidence="2 3">
    <name type="scientific">Trichoplax adhaerens</name>
    <name type="common">Trichoplax reptans</name>
    <dbReference type="NCBI Taxonomy" id="10228"/>
    <lineage>
        <taxon>Eukaryota</taxon>
        <taxon>Metazoa</taxon>
        <taxon>Placozoa</taxon>
        <taxon>Uniplacotomia</taxon>
        <taxon>Trichoplacea</taxon>
        <taxon>Trichoplacidae</taxon>
        <taxon>Trichoplax</taxon>
    </lineage>
</organism>
<evidence type="ECO:0008006" key="4">
    <source>
        <dbReference type="Google" id="ProtNLM"/>
    </source>
</evidence>
<keyword evidence="3" id="KW-1185">Reference proteome</keyword>
<sequence>MNCSTFKVAIVALVALSGICYSYPRHTGNLISEEHGIEANNPSSFDEEKNILEEQEGSPRRLDLPDSEDSGTVKQSARYGKILQGACQVVEQDHLCPYNFDKDEQLSGGESVFYTAIPERCVVCDYKNCCPDTIKTCVAHEGYKSISYSLLRAGQKLPFKRTQKNRIGCGCMNGIPEERAAASPTNRTQSETSRRH</sequence>
<evidence type="ECO:0000256" key="1">
    <source>
        <dbReference type="SAM" id="SignalP"/>
    </source>
</evidence>
<feature type="chain" id="PRO_5002798424" description="Platelet-derived growth factor (PDGF) family profile domain-containing protein" evidence="1">
    <location>
        <begin position="23"/>
        <end position="196"/>
    </location>
</feature>
<protein>
    <recommendedName>
        <fullName evidence="4">Platelet-derived growth factor (PDGF) family profile domain-containing protein</fullName>
    </recommendedName>
</protein>
<keyword evidence="1" id="KW-0732">Signal</keyword>
<evidence type="ECO:0000313" key="2">
    <source>
        <dbReference type="EMBL" id="EDV24164.1"/>
    </source>
</evidence>
<feature type="signal peptide" evidence="1">
    <location>
        <begin position="1"/>
        <end position="22"/>
    </location>
</feature>
<name>B3RZ94_TRIAD</name>
<dbReference type="KEGG" id="tad:TRIADDRAFT_57372"/>
<dbReference type="EMBL" id="DS985246">
    <property type="protein sequence ID" value="EDV24164.1"/>
    <property type="molecule type" value="Genomic_DNA"/>
</dbReference>
<accession>B3RZ94</accession>
<dbReference type="HOGENOM" id="CLU_1391864_0_0_1"/>
<reference evidence="2 3" key="1">
    <citation type="journal article" date="2008" name="Nature">
        <title>The Trichoplax genome and the nature of placozoans.</title>
        <authorList>
            <person name="Srivastava M."/>
            <person name="Begovic E."/>
            <person name="Chapman J."/>
            <person name="Putnam N.H."/>
            <person name="Hellsten U."/>
            <person name="Kawashima T."/>
            <person name="Kuo A."/>
            <person name="Mitros T."/>
            <person name="Salamov A."/>
            <person name="Carpenter M.L."/>
            <person name="Signorovitch A.Y."/>
            <person name="Moreno M.A."/>
            <person name="Kamm K."/>
            <person name="Grimwood J."/>
            <person name="Schmutz J."/>
            <person name="Shapiro H."/>
            <person name="Grigoriev I.V."/>
            <person name="Buss L.W."/>
            <person name="Schierwater B."/>
            <person name="Dellaporta S.L."/>
            <person name="Rokhsar D.S."/>
        </authorList>
    </citation>
    <scope>NUCLEOTIDE SEQUENCE [LARGE SCALE GENOMIC DNA]</scope>
    <source>
        <strain evidence="2 3">Grell-BS-1999</strain>
    </source>
</reference>
<proteinExistence type="predicted"/>
<dbReference type="InParanoid" id="B3RZ94"/>
<dbReference type="AlphaFoldDB" id="B3RZ94"/>
<dbReference type="RefSeq" id="XP_002113690.1">
    <property type="nucleotide sequence ID" value="XM_002113654.1"/>
</dbReference>
<gene>
    <name evidence="2" type="ORF">TRIADDRAFT_57372</name>
</gene>
<dbReference type="CTD" id="6754903"/>
<dbReference type="Proteomes" id="UP000009022">
    <property type="component" value="Unassembled WGS sequence"/>
</dbReference>
<dbReference type="GeneID" id="6754903"/>